<dbReference type="InterPro" id="IPR053219">
    <property type="entry name" value="GPCR_Dmsr-1"/>
</dbReference>
<dbReference type="OrthoDB" id="5864054at2759"/>
<protein>
    <submittedName>
        <fullName evidence="9">G_PROTEIN_RECEP_F1_2 domain-containing protein</fullName>
    </submittedName>
</protein>
<dbReference type="GO" id="GO:0005886">
    <property type="term" value="C:plasma membrane"/>
    <property type="evidence" value="ECO:0007669"/>
    <property type="project" value="TreeGrafter"/>
</dbReference>
<dbReference type="WBParaSite" id="GPUH_0001033901-mRNA-1">
    <property type="protein sequence ID" value="GPUH_0001033901-mRNA-1"/>
    <property type="gene ID" value="GPUH_0001033901"/>
</dbReference>
<dbReference type="AlphaFoldDB" id="A0A183DNN5"/>
<feature type="transmembrane region" description="Helical" evidence="5">
    <location>
        <begin position="88"/>
        <end position="115"/>
    </location>
</feature>
<proteinExistence type="predicted"/>
<reference evidence="9" key="1">
    <citation type="submission" date="2016-06" db="UniProtKB">
        <authorList>
            <consortium name="WormBaseParasite"/>
        </authorList>
    </citation>
    <scope>IDENTIFICATION</scope>
</reference>
<evidence type="ECO:0000256" key="4">
    <source>
        <dbReference type="ARBA" id="ARBA00023136"/>
    </source>
</evidence>
<dbReference type="PROSITE" id="PS50262">
    <property type="entry name" value="G_PROTEIN_RECEP_F1_2"/>
    <property type="match status" value="1"/>
</dbReference>
<keyword evidence="2 5" id="KW-0812">Transmembrane</keyword>
<organism evidence="9">
    <name type="scientific">Gongylonema pulchrum</name>
    <dbReference type="NCBI Taxonomy" id="637853"/>
    <lineage>
        <taxon>Eukaryota</taxon>
        <taxon>Metazoa</taxon>
        <taxon>Ecdysozoa</taxon>
        <taxon>Nematoda</taxon>
        <taxon>Chromadorea</taxon>
        <taxon>Rhabditida</taxon>
        <taxon>Spirurina</taxon>
        <taxon>Spiruromorpha</taxon>
        <taxon>Spiruroidea</taxon>
        <taxon>Gongylonematidae</taxon>
        <taxon>Gongylonema</taxon>
    </lineage>
</organism>
<keyword evidence="4 5" id="KW-0472">Membrane</keyword>
<accession>A0A183DNN5</accession>
<evidence type="ECO:0000256" key="2">
    <source>
        <dbReference type="ARBA" id="ARBA00022692"/>
    </source>
</evidence>
<keyword evidence="3 5" id="KW-1133">Transmembrane helix</keyword>
<keyword evidence="8" id="KW-1185">Reference proteome</keyword>
<reference evidence="7 8" key="2">
    <citation type="submission" date="2018-11" db="EMBL/GenBank/DDBJ databases">
        <authorList>
            <consortium name="Pathogen Informatics"/>
        </authorList>
    </citation>
    <scope>NUCLEOTIDE SEQUENCE [LARGE SCALE GENOMIC DNA]</scope>
</reference>
<dbReference type="Proteomes" id="UP000271098">
    <property type="component" value="Unassembled WGS sequence"/>
</dbReference>
<dbReference type="Pfam" id="PF10324">
    <property type="entry name" value="7TM_GPCR_Srw"/>
    <property type="match status" value="1"/>
</dbReference>
<gene>
    <name evidence="7" type="ORF">GPUH_LOCUS10326</name>
</gene>
<dbReference type="EMBL" id="UYRT01077926">
    <property type="protein sequence ID" value="VDN17290.1"/>
    <property type="molecule type" value="Genomic_DNA"/>
</dbReference>
<sequence length="179" mass="20381">MSGVIFKVIPCMLLLYFSLGLMLKIHRTTMKRKMLLRKSSSTCSKRQGNNPDRTSALLLAIVLVFLIAELPQGIIAILNAVYTTHVHIYIYFNLGDILDLLSLLNSSITFILYCIMSSRLKYRDTFWTVVLPKHFRRHFFKETLGMFAAETPSAHMPLQHVATNSSNSIKLLELAVFLS</sequence>
<dbReference type="PANTHER" id="PTHR46273">
    <property type="entry name" value="MYOSUPPRESSIN RECEPTOR 1, ISOFORM B-RELATED"/>
    <property type="match status" value="1"/>
</dbReference>
<dbReference type="InterPro" id="IPR019427">
    <property type="entry name" value="7TM_GPCR_serpentine_rcpt_Srw"/>
</dbReference>
<name>A0A183DNN5_9BILA</name>
<dbReference type="SUPFAM" id="SSF81321">
    <property type="entry name" value="Family A G protein-coupled receptor-like"/>
    <property type="match status" value="1"/>
</dbReference>
<dbReference type="PANTHER" id="PTHR46273:SF9">
    <property type="entry name" value="G-PROTEIN COUPLED RECEPTORS FAMILY 1 PROFILE DOMAIN-CONTAINING PROTEIN"/>
    <property type="match status" value="1"/>
</dbReference>
<evidence type="ECO:0000313" key="9">
    <source>
        <dbReference type="WBParaSite" id="GPUH_0001033901-mRNA-1"/>
    </source>
</evidence>
<dbReference type="Gene3D" id="1.20.1070.10">
    <property type="entry name" value="Rhodopsin 7-helix transmembrane proteins"/>
    <property type="match status" value="1"/>
</dbReference>
<evidence type="ECO:0000256" key="3">
    <source>
        <dbReference type="ARBA" id="ARBA00022989"/>
    </source>
</evidence>
<feature type="transmembrane region" description="Helical" evidence="5">
    <location>
        <begin position="56"/>
        <end position="82"/>
    </location>
</feature>
<comment type="subcellular location">
    <subcellularLocation>
        <location evidence="1">Membrane</location>
    </subcellularLocation>
</comment>
<feature type="domain" description="G-protein coupled receptors family 1 profile" evidence="6">
    <location>
        <begin position="1"/>
        <end position="113"/>
    </location>
</feature>
<feature type="transmembrane region" description="Helical" evidence="5">
    <location>
        <begin position="6"/>
        <end position="25"/>
    </location>
</feature>
<evidence type="ECO:0000256" key="1">
    <source>
        <dbReference type="ARBA" id="ARBA00004370"/>
    </source>
</evidence>
<evidence type="ECO:0000256" key="5">
    <source>
        <dbReference type="SAM" id="Phobius"/>
    </source>
</evidence>
<evidence type="ECO:0000313" key="8">
    <source>
        <dbReference type="Proteomes" id="UP000271098"/>
    </source>
</evidence>
<evidence type="ECO:0000313" key="7">
    <source>
        <dbReference type="EMBL" id="VDN17290.1"/>
    </source>
</evidence>
<dbReference type="InterPro" id="IPR017452">
    <property type="entry name" value="GPCR_Rhodpsn_7TM"/>
</dbReference>
<dbReference type="GO" id="GO:0008528">
    <property type="term" value="F:G protein-coupled peptide receptor activity"/>
    <property type="evidence" value="ECO:0007669"/>
    <property type="project" value="InterPro"/>
</dbReference>
<evidence type="ECO:0000259" key="6">
    <source>
        <dbReference type="PROSITE" id="PS50262"/>
    </source>
</evidence>